<dbReference type="OrthoDB" id="330723at2759"/>
<dbReference type="GO" id="GO:0005740">
    <property type="term" value="C:mitochondrial envelope"/>
    <property type="evidence" value="ECO:0007669"/>
    <property type="project" value="InterPro"/>
</dbReference>
<dbReference type="InParanoid" id="F0V839"/>
<dbReference type="EMBL" id="FR823381">
    <property type="protein sequence ID" value="CBZ49880.1"/>
    <property type="molecule type" value="Genomic_DNA"/>
</dbReference>
<dbReference type="Pfam" id="PF01215">
    <property type="entry name" value="COX5B"/>
    <property type="match status" value="1"/>
</dbReference>
<dbReference type="eggNOG" id="ENOG502SD04">
    <property type="taxonomic scope" value="Eukaryota"/>
</dbReference>
<accession>F0V839</accession>
<dbReference type="OMA" id="TERVVCC"/>
<evidence type="ECO:0000256" key="2">
    <source>
        <dbReference type="ARBA" id="ARBA00022833"/>
    </source>
</evidence>
<evidence type="ECO:0008006" key="6">
    <source>
        <dbReference type="Google" id="ProtNLM"/>
    </source>
</evidence>
<dbReference type="SUPFAM" id="SSF57802">
    <property type="entry name" value="Rubredoxin-like"/>
    <property type="match status" value="1"/>
</dbReference>
<name>F0V839_NEOCL</name>
<proteinExistence type="predicted"/>
<dbReference type="GO" id="GO:0006123">
    <property type="term" value="P:mitochondrial electron transport, cytochrome c to oxygen"/>
    <property type="evidence" value="ECO:0007669"/>
    <property type="project" value="InterPro"/>
</dbReference>
<dbReference type="Proteomes" id="UP000007494">
    <property type="component" value="Chromosome Ib"/>
</dbReference>
<dbReference type="RefSeq" id="XP_003879915.1">
    <property type="nucleotide sequence ID" value="XM_003879866.1"/>
</dbReference>
<dbReference type="VEuPathDB" id="ToxoDB:NCLIV_003650"/>
<dbReference type="PANTHER" id="PTHR10122:SF0">
    <property type="entry name" value="CYTOCHROME C OXIDASE SUBUNIT 5B, ISOFORM A-RELATED"/>
    <property type="match status" value="1"/>
</dbReference>
<feature type="chain" id="PRO_5003258796" description="Cytochrome c oxidase subunit" evidence="3">
    <location>
        <begin position="20"/>
        <end position="336"/>
    </location>
</feature>
<organism evidence="4 5">
    <name type="scientific">Neospora caninum (strain Liverpool)</name>
    <dbReference type="NCBI Taxonomy" id="572307"/>
    <lineage>
        <taxon>Eukaryota</taxon>
        <taxon>Sar</taxon>
        <taxon>Alveolata</taxon>
        <taxon>Apicomplexa</taxon>
        <taxon>Conoidasida</taxon>
        <taxon>Coccidia</taxon>
        <taxon>Eucoccidiorida</taxon>
        <taxon>Eimeriorina</taxon>
        <taxon>Sarcocystidae</taxon>
        <taxon>Neospora</taxon>
    </lineage>
</organism>
<evidence type="ECO:0000256" key="1">
    <source>
        <dbReference type="ARBA" id="ARBA00022723"/>
    </source>
</evidence>
<dbReference type="GeneID" id="13445929"/>
<dbReference type="GO" id="GO:0045277">
    <property type="term" value="C:respiratory chain complex IV"/>
    <property type="evidence" value="ECO:0007669"/>
    <property type="project" value="InterPro"/>
</dbReference>
<gene>
    <name evidence="4" type="ORF">NCLIV_003650</name>
</gene>
<dbReference type="AlphaFoldDB" id="F0V839"/>
<dbReference type="InterPro" id="IPR036972">
    <property type="entry name" value="Cyt_c_oxidase_su5b_sf"/>
</dbReference>
<reference evidence="5" key="1">
    <citation type="journal article" date="2012" name="PLoS Pathog.">
        <title>Comparative genomics of the apicomplexan parasites Toxoplasma gondii and Neospora caninum: Coccidia differing in host range and transmission strategy.</title>
        <authorList>
            <person name="Reid A.J."/>
            <person name="Vermont S.J."/>
            <person name="Cotton J.A."/>
            <person name="Harris D."/>
            <person name="Hill-Cawthorne G.A."/>
            <person name="Konen-Waisman S."/>
            <person name="Latham S.M."/>
            <person name="Mourier T."/>
            <person name="Norton R."/>
            <person name="Quail M.A."/>
            <person name="Sanders M."/>
            <person name="Shanmugam D."/>
            <person name="Sohal A."/>
            <person name="Wasmuth J.D."/>
            <person name="Brunk B."/>
            <person name="Grigg M.E."/>
            <person name="Howard J.C."/>
            <person name="Parkinson J."/>
            <person name="Roos D.S."/>
            <person name="Trees A.J."/>
            <person name="Berriman M."/>
            <person name="Pain A."/>
            <person name="Wastling J.M."/>
        </authorList>
    </citation>
    <scope>NUCLEOTIDE SEQUENCE [LARGE SCALE GENOMIC DNA]</scope>
    <source>
        <strain evidence="5">Liverpool</strain>
    </source>
</reference>
<evidence type="ECO:0000313" key="5">
    <source>
        <dbReference type="Proteomes" id="UP000007494"/>
    </source>
</evidence>
<keyword evidence="3" id="KW-0732">Signal</keyword>
<sequence>MSNWSSLVVTVSFHAFVQASFVKMVASRLSCMLASGAASRNLVPKSLSLGWYPSAKKSFSSLSVLSSASSASSSSSLSSLLCSSSLSPRALAGTQSASACTAKRTYLHFGRTMPEDFELPSDTMPKNVAELMSKNPKDLDFFENYWYWKLRGEAVILDPATLPQKSYKQLARDMGMQIVTEETEHMVGLLELYEHLRAAAFVGPFGTIEKPVLCPSVTTDRIVGCTGGTGEKEHVPLWFRCREGFLYRCGECDQIFMLVRVFYSLPDGKDPFPVDPDVEDVFDIKLLEKGQKMWNCNEYVRWPAGHQAYSELFLEGKWGNEIPRRLAQEMREIEAA</sequence>
<keyword evidence="2" id="KW-0862">Zinc</keyword>
<dbReference type="GO" id="GO:0046872">
    <property type="term" value="F:metal ion binding"/>
    <property type="evidence" value="ECO:0007669"/>
    <property type="project" value="UniProtKB-KW"/>
</dbReference>
<dbReference type="InterPro" id="IPR002124">
    <property type="entry name" value="Cyt_c_oxidase_su5b"/>
</dbReference>
<dbReference type="PANTHER" id="PTHR10122">
    <property type="entry name" value="CYTOCHROME C OXIDASE SUBUNIT 5B, MITOCHONDRIAL"/>
    <property type="match status" value="1"/>
</dbReference>
<keyword evidence="5" id="KW-1185">Reference proteome</keyword>
<protein>
    <recommendedName>
        <fullName evidence="6">Cytochrome c oxidase subunit</fullName>
    </recommendedName>
</protein>
<evidence type="ECO:0000313" key="4">
    <source>
        <dbReference type="EMBL" id="CBZ49880.1"/>
    </source>
</evidence>
<dbReference type="FunCoup" id="F0V839">
    <property type="interactions" value="49"/>
</dbReference>
<dbReference type="Gene3D" id="2.60.11.10">
    <property type="entry name" value="Cytochrome c oxidase, subunit Vb"/>
    <property type="match status" value="1"/>
</dbReference>
<feature type="signal peptide" evidence="3">
    <location>
        <begin position="1"/>
        <end position="19"/>
    </location>
</feature>
<keyword evidence="1" id="KW-0479">Metal-binding</keyword>
<dbReference type="PROSITE" id="PS51359">
    <property type="entry name" value="COX5B_2"/>
    <property type="match status" value="1"/>
</dbReference>
<evidence type="ECO:0000256" key="3">
    <source>
        <dbReference type="SAM" id="SignalP"/>
    </source>
</evidence>